<proteinExistence type="predicted"/>
<dbReference type="NCBIfam" id="NF033938">
    <property type="entry name" value="porH_2"/>
    <property type="match status" value="1"/>
</dbReference>
<gene>
    <name evidence="1" type="ORF">C3E79_09515</name>
</gene>
<sequence>MDLGTIATQFGDFGKFAEAFAKFFQGFAGLFDTFGNWATDDGDIINNTSSVFEGDYQPAINAADK</sequence>
<dbReference type="EMBL" id="CP026948">
    <property type="protein sequence ID" value="AWB84677.1"/>
    <property type="molecule type" value="Genomic_DNA"/>
</dbReference>
<dbReference type="Proteomes" id="UP000244754">
    <property type="component" value="Chromosome"/>
</dbReference>
<accession>A0A2S0WFX2</accession>
<reference evidence="2" key="1">
    <citation type="submission" date="2018-01" db="EMBL/GenBank/DDBJ databases">
        <authorList>
            <person name="Li J."/>
        </authorList>
    </citation>
    <scope>NUCLEOTIDE SEQUENCE [LARGE SCALE GENOMIC DNA]</scope>
    <source>
        <strain evidence="2">2184</strain>
    </source>
</reference>
<dbReference type="KEGG" id="clia:C3E79_09515"/>
<evidence type="ECO:0000313" key="1">
    <source>
        <dbReference type="EMBL" id="AWB84677.1"/>
    </source>
</evidence>
<name>A0A2S0WFX2_9CORY</name>
<protein>
    <submittedName>
        <fullName evidence="1">Uncharacterized protein</fullName>
    </submittedName>
</protein>
<dbReference type="RefSeq" id="WP_108404685.1">
    <property type="nucleotide sequence ID" value="NZ_CP026948.1"/>
</dbReference>
<organism evidence="1 2">
    <name type="scientific">Corynebacterium liangguodongii</name>
    <dbReference type="NCBI Taxonomy" id="2079535"/>
    <lineage>
        <taxon>Bacteria</taxon>
        <taxon>Bacillati</taxon>
        <taxon>Actinomycetota</taxon>
        <taxon>Actinomycetes</taxon>
        <taxon>Mycobacteriales</taxon>
        <taxon>Corynebacteriaceae</taxon>
        <taxon>Corynebacterium</taxon>
    </lineage>
</organism>
<evidence type="ECO:0000313" key="2">
    <source>
        <dbReference type="Proteomes" id="UP000244754"/>
    </source>
</evidence>
<dbReference type="AlphaFoldDB" id="A0A2S0WFX2"/>
<keyword evidence="2" id="KW-1185">Reference proteome</keyword>